<evidence type="ECO:0000313" key="3">
    <source>
        <dbReference type="Proteomes" id="UP000005267"/>
    </source>
</evidence>
<keyword evidence="3" id="KW-1185">Reference proteome</keyword>
<keyword evidence="1" id="KW-0732">Signal</keyword>
<dbReference type="AlphaFoldDB" id="I3UD20"/>
<feature type="chain" id="PRO_5003680629" description="DUF333 domain-containing protein" evidence="1">
    <location>
        <begin position="19"/>
        <end position="75"/>
    </location>
</feature>
<dbReference type="KEGG" id="aka:TKWG_14150"/>
<accession>I3UD20</accession>
<dbReference type="Pfam" id="PF03891">
    <property type="entry name" value="DUF333"/>
    <property type="match status" value="1"/>
</dbReference>
<name>I3UD20_ADVKW</name>
<dbReference type="Proteomes" id="UP000005267">
    <property type="component" value="Chromosome"/>
</dbReference>
<dbReference type="PANTHER" id="PTHR38008">
    <property type="entry name" value="HEMOLYSIN-RELATED"/>
    <property type="match status" value="1"/>
</dbReference>
<dbReference type="PROSITE" id="PS51257">
    <property type="entry name" value="PROKAR_LIPOPROTEIN"/>
    <property type="match status" value="1"/>
</dbReference>
<evidence type="ECO:0000256" key="1">
    <source>
        <dbReference type="SAM" id="SignalP"/>
    </source>
</evidence>
<sequence length="75" mass="8321">MKRLLVLLIPGIFLAACAHQSVNMPNPASLYCEQLGGKITLKDGDNGQIGICVFPDGLEIEEWELYRRAHPQLTL</sequence>
<proteinExistence type="predicted"/>
<dbReference type="STRING" id="1036672.TKWG_14150"/>
<dbReference type="HOGENOM" id="CLU_155318_1_1_4"/>
<reference evidence="2 3" key="1">
    <citation type="journal article" date="2011" name="J. Bacteriol.">
        <title>Whole-genome shotgun sequencing of the sulfur-oxidizing chemoautotroph Tetrathiobacter kashmirensis.</title>
        <authorList>
            <person name="Ghosh W."/>
            <person name="George A."/>
            <person name="Agarwal A."/>
            <person name="Raj P."/>
            <person name="Alam M."/>
            <person name="Pyne P."/>
            <person name="Das Gupta S.K."/>
        </authorList>
    </citation>
    <scope>NUCLEOTIDE SEQUENCE [LARGE SCALE GENOMIC DNA]</scope>
    <source>
        <strain evidence="2 3">WT001</strain>
    </source>
</reference>
<dbReference type="InterPro" id="IPR005590">
    <property type="entry name" value="DUF333"/>
</dbReference>
<evidence type="ECO:0000313" key="2">
    <source>
        <dbReference type="EMBL" id="AFK62908.1"/>
    </source>
</evidence>
<protein>
    <recommendedName>
        <fullName evidence="4">DUF333 domain-containing protein</fullName>
    </recommendedName>
</protein>
<organism evidence="2 3">
    <name type="scientific">Advenella kashmirensis (strain DSM 17095 / LMG 22695 / WT001)</name>
    <name type="common">Tetrathiobacter kashmirensis</name>
    <dbReference type="NCBI Taxonomy" id="1036672"/>
    <lineage>
        <taxon>Bacteria</taxon>
        <taxon>Pseudomonadati</taxon>
        <taxon>Pseudomonadota</taxon>
        <taxon>Betaproteobacteria</taxon>
        <taxon>Burkholderiales</taxon>
        <taxon>Alcaligenaceae</taxon>
    </lineage>
</organism>
<gene>
    <name evidence="2" type="ordered locus">TKWG_14150</name>
</gene>
<dbReference type="OrthoDB" id="148878at2"/>
<dbReference type="EMBL" id="CP003555">
    <property type="protein sequence ID" value="AFK62908.1"/>
    <property type="molecule type" value="Genomic_DNA"/>
</dbReference>
<reference evidence="3" key="2">
    <citation type="journal article" date="2013" name="PLoS ONE">
        <title>Genome implosion elicits host-confinement in Alcaligenaceae: evidence from the comparative genomics of Tetrathiobacter kashmirensis, a pathogen in the making.</title>
        <authorList>
            <person name="Ghosh W."/>
            <person name="Alam M."/>
            <person name="Roy C."/>
            <person name="Pyne P."/>
            <person name="George A."/>
            <person name="Chakraborty R."/>
            <person name="Majumder S."/>
            <person name="Agarwal A."/>
            <person name="Chakraborty S."/>
            <person name="Majumdar S."/>
            <person name="Gupta S.K."/>
        </authorList>
    </citation>
    <scope>NUCLEOTIDE SEQUENCE [LARGE SCALE GENOMIC DNA]</scope>
    <source>
        <strain evidence="3">WT001</strain>
    </source>
</reference>
<feature type="signal peptide" evidence="1">
    <location>
        <begin position="1"/>
        <end position="18"/>
    </location>
</feature>
<dbReference type="PANTHER" id="PTHR38008:SF2">
    <property type="entry name" value="HEMOLYSIN"/>
    <property type="match status" value="1"/>
</dbReference>
<dbReference type="RefSeq" id="WP_014750999.1">
    <property type="nucleotide sequence ID" value="NC_017964.1"/>
</dbReference>
<evidence type="ECO:0008006" key="4">
    <source>
        <dbReference type="Google" id="ProtNLM"/>
    </source>
</evidence>